<dbReference type="InterPro" id="IPR045357">
    <property type="entry name" value="Aminopeptidase_N-like_N"/>
</dbReference>
<evidence type="ECO:0000256" key="8">
    <source>
        <dbReference type="ARBA" id="ARBA00023049"/>
    </source>
</evidence>
<dbReference type="Pfam" id="PF01433">
    <property type="entry name" value="Peptidase_M1"/>
    <property type="match status" value="1"/>
</dbReference>
<dbReference type="eggNOG" id="KOG1046">
    <property type="taxonomic scope" value="Eukaryota"/>
</dbReference>
<keyword evidence="3 12" id="KW-0031">Aminopeptidase</keyword>
<keyword evidence="4 12" id="KW-0645">Protease</keyword>
<dbReference type="KEGG" id="tut:107366781"/>
<comment type="subcellular location">
    <subcellularLocation>
        <location evidence="1">Cell membrane</location>
        <topology evidence="1">Lipid-anchor</topology>
        <topology evidence="1">GPI-anchor</topology>
    </subcellularLocation>
</comment>
<dbReference type="GO" id="GO:0008270">
    <property type="term" value="F:zinc ion binding"/>
    <property type="evidence" value="ECO:0007669"/>
    <property type="project" value="UniProtKB-UniRule"/>
</dbReference>
<evidence type="ECO:0000259" key="15">
    <source>
        <dbReference type="Pfam" id="PF17900"/>
    </source>
</evidence>
<dbReference type="PANTHER" id="PTHR11533:SF174">
    <property type="entry name" value="PUROMYCIN-SENSITIVE AMINOPEPTIDASE-RELATED"/>
    <property type="match status" value="1"/>
</dbReference>
<feature type="site" description="Transition state stabilizer" evidence="11">
    <location>
        <position position="398"/>
    </location>
</feature>
<gene>
    <name evidence="16" type="primary">107366781</name>
</gene>
<keyword evidence="7 10" id="KW-0862">Zinc</keyword>
<dbReference type="GO" id="GO:0006508">
    <property type="term" value="P:proteolysis"/>
    <property type="evidence" value="ECO:0007669"/>
    <property type="project" value="UniProtKB-KW"/>
</dbReference>
<evidence type="ECO:0000256" key="9">
    <source>
        <dbReference type="PIRSR" id="PIRSR634016-1"/>
    </source>
</evidence>
<evidence type="ECO:0000256" key="6">
    <source>
        <dbReference type="ARBA" id="ARBA00022801"/>
    </source>
</evidence>
<feature type="domain" description="ERAP1-like C-terminal" evidence="14">
    <location>
        <begin position="541"/>
        <end position="853"/>
    </location>
</feature>
<dbReference type="InterPro" id="IPR034016">
    <property type="entry name" value="M1_APN-typ"/>
</dbReference>
<dbReference type="SUPFAM" id="SSF55486">
    <property type="entry name" value="Metalloproteases ('zincins'), catalytic domain"/>
    <property type="match status" value="1"/>
</dbReference>
<feature type="binding site" evidence="10">
    <location>
        <position position="316"/>
    </location>
    <ligand>
        <name>Zn(2+)</name>
        <dbReference type="ChEBI" id="CHEBI:29105"/>
        <note>catalytic</note>
    </ligand>
</feature>
<dbReference type="OMA" id="MMEYVAI"/>
<dbReference type="OrthoDB" id="275509at2759"/>
<dbReference type="EMBL" id="CAEY01000448">
    <property type="status" value="NOT_ANNOTATED_CDS"/>
    <property type="molecule type" value="Genomic_DNA"/>
</dbReference>
<dbReference type="PRINTS" id="PR00756">
    <property type="entry name" value="ALADIPTASE"/>
</dbReference>
<dbReference type="GO" id="GO:0043171">
    <property type="term" value="P:peptide catabolic process"/>
    <property type="evidence" value="ECO:0007669"/>
    <property type="project" value="TreeGrafter"/>
</dbReference>
<reference evidence="16" key="2">
    <citation type="submission" date="2015-06" db="UniProtKB">
        <authorList>
            <consortium name="EnsemblMetazoa"/>
        </authorList>
    </citation>
    <scope>IDENTIFICATION</scope>
</reference>
<evidence type="ECO:0000256" key="2">
    <source>
        <dbReference type="ARBA" id="ARBA00010136"/>
    </source>
</evidence>
<evidence type="ECO:0000256" key="1">
    <source>
        <dbReference type="ARBA" id="ARBA00004609"/>
    </source>
</evidence>
<evidence type="ECO:0000256" key="7">
    <source>
        <dbReference type="ARBA" id="ARBA00022833"/>
    </source>
</evidence>
<dbReference type="InterPro" id="IPR050344">
    <property type="entry name" value="Peptidase_M1_aminopeptidases"/>
</dbReference>
<dbReference type="EC" id="3.4.11.-" evidence="12"/>
<dbReference type="STRING" id="32264.T1JRC8"/>
<dbReference type="GO" id="GO:0042277">
    <property type="term" value="F:peptide binding"/>
    <property type="evidence" value="ECO:0007669"/>
    <property type="project" value="TreeGrafter"/>
</dbReference>
<dbReference type="EnsemblMetazoa" id="tetur01g06430.1">
    <property type="protein sequence ID" value="tetur01g06430.1"/>
    <property type="gene ID" value="tetur01g06430"/>
</dbReference>
<dbReference type="Gene3D" id="1.10.390.10">
    <property type="entry name" value="Neutral Protease Domain 2"/>
    <property type="match status" value="1"/>
</dbReference>
<dbReference type="FunFam" id="1.10.390.10:FF:000001">
    <property type="entry name" value="Aminopeptidase"/>
    <property type="match status" value="1"/>
</dbReference>
<dbReference type="Pfam" id="PF17900">
    <property type="entry name" value="Peptidase_M1_N"/>
    <property type="match status" value="1"/>
</dbReference>
<dbReference type="InterPro" id="IPR001930">
    <property type="entry name" value="Peptidase_M1"/>
</dbReference>
<evidence type="ECO:0000256" key="12">
    <source>
        <dbReference type="RuleBase" id="RU364040"/>
    </source>
</evidence>
<evidence type="ECO:0000256" key="5">
    <source>
        <dbReference type="ARBA" id="ARBA00022723"/>
    </source>
</evidence>
<dbReference type="GO" id="GO:0005737">
    <property type="term" value="C:cytoplasm"/>
    <property type="evidence" value="ECO:0007669"/>
    <property type="project" value="TreeGrafter"/>
</dbReference>
<feature type="binding site" evidence="10">
    <location>
        <position position="312"/>
    </location>
    <ligand>
        <name>Zn(2+)</name>
        <dbReference type="ChEBI" id="CHEBI:29105"/>
        <note>catalytic</note>
    </ligand>
</feature>
<dbReference type="SUPFAM" id="SSF63737">
    <property type="entry name" value="Leukotriene A4 hydrolase N-terminal domain"/>
    <property type="match status" value="1"/>
</dbReference>
<keyword evidence="8 12" id="KW-0482">Metalloprotease</keyword>
<dbReference type="InterPro" id="IPR042097">
    <property type="entry name" value="Aminopeptidase_N-like_N_sf"/>
</dbReference>
<dbReference type="GO" id="GO:0005886">
    <property type="term" value="C:plasma membrane"/>
    <property type="evidence" value="ECO:0007669"/>
    <property type="project" value="UniProtKB-SubCell"/>
</dbReference>
<sequence>MAHSEGNKPFQRLPGNVKPILYDITLKPDLVNFTFAGIQSVQVEVVSSTNSIVLNSTEIEIVSASFSSINDGSEIQGSISYDEKDERAILTFNETIKPGKGHLKLVFNGILNDKMVGFYRTQYRSPVTNKDEYAATTQFEPTDARRAFPCWDEPSIKAKFNITIIAPKNRMVLSNTNIIKEETDPSNEQLKIVSFETTPIMSTYLVAFVVGEYEELESATARGTKIRVYAPLGKKGHGTFALDDAVAYIEFFEDYFKINYPLSKLDHISVPDFAFNAMENWGLVTYRETALLIDPENSSCSAKQSVAQVIAHETAHQWFGDLVTMEWWTHLWLNEGFATFMQYLAVESHHPEFEFWKQFAAVSSIAALELDGSHESHPIEIPVGAPAEINSIFDHISYHKGASVIRMCHNWIGDQAFRDGMKDYLTIHAYKNASTGDLWKALEKASKKPVEKMMPTWTCQMGYPLITVSISSVSDTSVVINLKQEKFCIDGKMSDSESNMLWSIPISLVTSSKPGEAKQFDLFSDRSMNITLDSFSLKNGWFKLNPSLYGFYRVNYPVDMWSALGQAVKNKTLAPLDRLQLIDDILALNLAGIVSVAEVLKMLQNYDDEDDYVAWCGVDKCLSHLDILISYTDSYESFQKFGKKLVSKAYARLGFDQKPGEANTTSLMRSLVLSRLISFKDENVIAEAKKKFQAHVNGQSLSPDLRHSVYIAVVKSGDSDFHETLLKLYNETELQEEKVRIATALGATLDDKKIQQTLEFSFSEHVRTQNSWQVIVSVASTAKGRLAAWKFYEKNISEVKERYGSHRSSSVLIEKLCQNFASEEMAQKITDFFEKNHFAGLEKVVSRAIEKIRVNTAWLNREVAPLREFFSTH</sequence>
<dbReference type="InterPro" id="IPR024571">
    <property type="entry name" value="ERAP1-like_C_dom"/>
</dbReference>
<evidence type="ECO:0000259" key="13">
    <source>
        <dbReference type="Pfam" id="PF01433"/>
    </source>
</evidence>
<evidence type="ECO:0000256" key="11">
    <source>
        <dbReference type="PIRSR" id="PIRSR634016-4"/>
    </source>
</evidence>
<evidence type="ECO:0000256" key="3">
    <source>
        <dbReference type="ARBA" id="ARBA00022438"/>
    </source>
</evidence>
<dbReference type="PANTHER" id="PTHR11533">
    <property type="entry name" value="PROTEASE M1 ZINC METALLOPROTEASE"/>
    <property type="match status" value="1"/>
</dbReference>
<dbReference type="FunFam" id="2.60.40.1730:FF:000002">
    <property type="entry name" value="Aminopeptidase"/>
    <property type="match status" value="1"/>
</dbReference>
<dbReference type="Gene3D" id="1.25.50.20">
    <property type="match status" value="1"/>
</dbReference>
<dbReference type="CDD" id="cd09601">
    <property type="entry name" value="M1_APN-Q_like"/>
    <property type="match status" value="1"/>
</dbReference>
<dbReference type="GO" id="GO:0070006">
    <property type="term" value="F:metalloaminopeptidase activity"/>
    <property type="evidence" value="ECO:0007669"/>
    <property type="project" value="TreeGrafter"/>
</dbReference>
<evidence type="ECO:0000256" key="4">
    <source>
        <dbReference type="ARBA" id="ARBA00022670"/>
    </source>
</evidence>
<comment type="similarity">
    <text evidence="2 12">Belongs to the peptidase M1 family.</text>
</comment>
<dbReference type="GO" id="GO:0005615">
    <property type="term" value="C:extracellular space"/>
    <property type="evidence" value="ECO:0007669"/>
    <property type="project" value="TreeGrafter"/>
</dbReference>
<dbReference type="InterPro" id="IPR014782">
    <property type="entry name" value="Peptidase_M1_dom"/>
</dbReference>
<reference evidence="17" key="1">
    <citation type="submission" date="2011-08" db="EMBL/GenBank/DDBJ databases">
        <authorList>
            <person name="Rombauts S."/>
        </authorList>
    </citation>
    <scope>NUCLEOTIDE SEQUENCE</scope>
    <source>
        <strain evidence="17">London</strain>
    </source>
</reference>
<dbReference type="HOGENOM" id="CLU_003705_0_1_1"/>
<protein>
    <recommendedName>
        <fullName evidence="12">Aminopeptidase</fullName>
        <ecNumber evidence="12">3.4.11.-</ecNumber>
    </recommendedName>
</protein>
<evidence type="ECO:0000259" key="14">
    <source>
        <dbReference type="Pfam" id="PF11838"/>
    </source>
</evidence>
<keyword evidence="6 12" id="KW-0378">Hydrolase</keyword>
<dbReference type="Gene3D" id="2.60.40.1910">
    <property type="match status" value="1"/>
</dbReference>
<keyword evidence="17" id="KW-1185">Reference proteome</keyword>
<evidence type="ECO:0000313" key="17">
    <source>
        <dbReference type="Proteomes" id="UP000015104"/>
    </source>
</evidence>
<dbReference type="Gene3D" id="2.60.40.1730">
    <property type="entry name" value="tricorn interacting facor f3 domain"/>
    <property type="match status" value="1"/>
</dbReference>
<dbReference type="AlphaFoldDB" id="T1JRC8"/>
<evidence type="ECO:0000313" key="16">
    <source>
        <dbReference type="EnsemblMetazoa" id="tetur01g06430.1"/>
    </source>
</evidence>
<name>T1JRC8_TETUR</name>
<dbReference type="FunFam" id="1.25.50.20:FF:000002">
    <property type="entry name" value="Aminopeptidase"/>
    <property type="match status" value="1"/>
</dbReference>
<comment type="cofactor">
    <cofactor evidence="10 12">
        <name>Zn(2+)</name>
        <dbReference type="ChEBI" id="CHEBI:29105"/>
    </cofactor>
    <text evidence="10 12">Binds 1 zinc ion per subunit.</text>
</comment>
<feature type="active site" description="Proton acceptor" evidence="9">
    <location>
        <position position="313"/>
    </location>
</feature>
<organism evidence="16 17">
    <name type="scientific">Tetranychus urticae</name>
    <name type="common">Two-spotted spider mite</name>
    <dbReference type="NCBI Taxonomy" id="32264"/>
    <lineage>
        <taxon>Eukaryota</taxon>
        <taxon>Metazoa</taxon>
        <taxon>Ecdysozoa</taxon>
        <taxon>Arthropoda</taxon>
        <taxon>Chelicerata</taxon>
        <taxon>Arachnida</taxon>
        <taxon>Acari</taxon>
        <taxon>Acariformes</taxon>
        <taxon>Trombidiformes</taxon>
        <taxon>Prostigmata</taxon>
        <taxon>Eleutherengona</taxon>
        <taxon>Raphignathae</taxon>
        <taxon>Tetranychoidea</taxon>
        <taxon>Tetranychidae</taxon>
        <taxon>Tetranychus</taxon>
    </lineage>
</organism>
<dbReference type="Proteomes" id="UP000015104">
    <property type="component" value="Unassembled WGS sequence"/>
</dbReference>
<dbReference type="InterPro" id="IPR027268">
    <property type="entry name" value="Peptidase_M4/M1_CTD_sf"/>
</dbReference>
<feature type="binding site" evidence="10">
    <location>
        <position position="335"/>
    </location>
    <ligand>
        <name>Zn(2+)</name>
        <dbReference type="ChEBI" id="CHEBI:29105"/>
        <note>catalytic</note>
    </ligand>
</feature>
<accession>T1JRC8</accession>
<feature type="domain" description="Aminopeptidase N-like N-terminal" evidence="15">
    <location>
        <begin position="18"/>
        <end position="205"/>
    </location>
</feature>
<keyword evidence="5 10" id="KW-0479">Metal-binding</keyword>
<proteinExistence type="inferred from homology"/>
<evidence type="ECO:0000256" key="10">
    <source>
        <dbReference type="PIRSR" id="PIRSR634016-3"/>
    </source>
</evidence>
<feature type="domain" description="Peptidase M1 membrane alanine aminopeptidase" evidence="13">
    <location>
        <begin position="240"/>
        <end position="457"/>
    </location>
</feature>
<dbReference type="Pfam" id="PF11838">
    <property type="entry name" value="ERAP1_C"/>
    <property type="match status" value="1"/>
</dbReference>